<sequence>MLLAVAVLTACGPKDTDEKATGESAPASAPSAPKAPDSAPTASASAPSQRESKPSESTSKPSESASVPAGSVPAPKTKEAAIERYEEYLHALGRQDIDTVCEIAGPGAKQAEAEGFGPCEVTFRMVFQMISPVQKAALVTATVDPARVIVGSPVKVDIPVGAIRADVTFGEDELGDSTLEYLDDDWFITG</sequence>
<dbReference type="OrthoDB" id="144586at2"/>
<protein>
    <submittedName>
        <fullName evidence="2">Uncharacterized protein</fullName>
    </submittedName>
</protein>
<evidence type="ECO:0000256" key="1">
    <source>
        <dbReference type="SAM" id="MobiDB-lite"/>
    </source>
</evidence>
<dbReference type="Proteomes" id="UP000050867">
    <property type="component" value="Unassembled WGS sequence"/>
</dbReference>
<evidence type="ECO:0000313" key="2">
    <source>
        <dbReference type="EMBL" id="KRV48335.1"/>
    </source>
</evidence>
<name>A0A0T6LR66_WENVI</name>
<dbReference type="AlphaFoldDB" id="A0A0T6LR66"/>
<feature type="region of interest" description="Disordered" evidence="1">
    <location>
        <begin position="7"/>
        <end position="76"/>
    </location>
</feature>
<dbReference type="EMBL" id="LLZU01000025">
    <property type="protein sequence ID" value="KRV48335.1"/>
    <property type="molecule type" value="Genomic_DNA"/>
</dbReference>
<reference evidence="2 3" key="1">
    <citation type="submission" date="2015-10" db="EMBL/GenBank/DDBJ databases">
        <title>Draft genome sequence of pyrrolomycin-producing Streptomyces vitaminophilus.</title>
        <authorList>
            <person name="Graham D.E."/>
            <person name="Mahan K.M."/>
            <person name="Klingeman D.M."/>
            <person name="Hettich R.L."/>
            <person name="Parry R.J."/>
        </authorList>
    </citation>
    <scope>NUCLEOTIDE SEQUENCE [LARGE SCALE GENOMIC DNA]</scope>
    <source>
        <strain evidence="2 3">ATCC 31673</strain>
    </source>
</reference>
<keyword evidence="3" id="KW-1185">Reference proteome</keyword>
<proteinExistence type="predicted"/>
<feature type="compositionally biased region" description="Low complexity" evidence="1">
    <location>
        <begin position="55"/>
        <end position="66"/>
    </location>
</feature>
<organism evidence="2 3">
    <name type="scientific">Wenjunlia vitaminophila</name>
    <name type="common">Streptomyces vitaminophilus</name>
    <dbReference type="NCBI Taxonomy" id="76728"/>
    <lineage>
        <taxon>Bacteria</taxon>
        <taxon>Bacillati</taxon>
        <taxon>Actinomycetota</taxon>
        <taxon>Actinomycetes</taxon>
        <taxon>Kitasatosporales</taxon>
        <taxon>Streptomycetaceae</taxon>
        <taxon>Wenjunlia</taxon>
    </lineage>
</organism>
<evidence type="ECO:0000313" key="3">
    <source>
        <dbReference type="Proteomes" id="UP000050867"/>
    </source>
</evidence>
<accession>A0A0T6LR66</accession>
<gene>
    <name evidence="2" type="ORF">AQ490_25320</name>
</gene>
<comment type="caution">
    <text evidence="2">The sequence shown here is derived from an EMBL/GenBank/DDBJ whole genome shotgun (WGS) entry which is preliminary data.</text>
</comment>
<feature type="compositionally biased region" description="Low complexity" evidence="1">
    <location>
        <begin position="24"/>
        <end position="48"/>
    </location>
</feature>
<dbReference type="eggNOG" id="ENOG50337ZK">
    <property type="taxonomic scope" value="Bacteria"/>
</dbReference>